<dbReference type="EMBL" id="MGEA01000096">
    <property type="protein sequence ID" value="OGL72380.1"/>
    <property type="molecule type" value="Genomic_DNA"/>
</dbReference>
<keyword evidence="1" id="KW-0472">Membrane</keyword>
<accession>A0A1F7U275</accession>
<organism evidence="2 3">
    <name type="scientific">Candidatus Uhrbacteria bacterium RIFCSPHIGHO2_02_FULL_60_10</name>
    <dbReference type="NCBI Taxonomy" id="1802392"/>
    <lineage>
        <taxon>Bacteria</taxon>
        <taxon>Candidatus Uhriibacteriota</taxon>
    </lineage>
</organism>
<name>A0A1F7U275_9BACT</name>
<feature type="transmembrane region" description="Helical" evidence="1">
    <location>
        <begin position="50"/>
        <end position="68"/>
    </location>
</feature>
<proteinExistence type="predicted"/>
<dbReference type="AlphaFoldDB" id="A0A1F7U275"/>
<sequence>MKSLPALVRWAGFLGRTLILSAVAVGGGWLLVEAGQALSRPINEYSLGELGRAALGAIMLPTGLLRVFRSVEDDEAVRLWALGFALVLAAGFYALVVTLVALFRTL</sequence>
<protein>
    <submittedName>
        <fullName evidence="2">Uncharacterized protein</fullName>
    </submittedName>
</protein>
<dbReference type="Proteomes" id="UP000177088">
    <property type="component" value="Unassembled WGS sequence"/>
</dbReference>
<feature type="transmembrane region" description="Helical" evidence="1">
    <location>
        <begin position="7"/>
        <end position="30"/>
    </location>
</feature>
<keyword evidence="1" id="KW-0812">Transmembrane</keyword>
<evidence type="ECO:0000313" key="3">
    <source>
        <dbReference type="Proteomes" id="UP000177088"/>
    </source>
</evidence>
<gene>
    <name evidence="2" type="ORF">A3C96_02845</name>
</gene>
<comment type="caution">
    <text evidence="2">The sequence shown here is derived from an EMBL/GenBank/DDBJ whole genome shotgun (WGS) entry which is preliminary data.</text>
</comment>
<keyword evidence="1" id="KW-1133">Transmembrane helix</keyword>
<feature type="transmembrane region" description="Helical" evidence="1">
    <location>
        <begin position="80"/>
        <end position="103"/>
    </location>
</feature>
<evidence type="ECO:0000256" key="1">
    <source>
        <dbReference type="SAM" id="Phobius"/>
    </source>
</evidence>
<reference evidence="2 3" key="1">
    <citation type="journal article" date="2016" name="Nat. Commun.">
        <title>Thousands of microbial genomes shed light on interconnected biogeochemical processes in an aquifer system.</title>
        <authorList>
            <person name="Anantharaman K."/>
            <person name="Brown C.T."/>
            <person name="Hug L.A."/>
            <person name="Sharon I."/>
            <person name="Castelle C.J."/>
            <person name="Probst A.J."/>
            <person name="Thomas B.C."/>
            <person name="Singh A."/>
            <person name="Wilkins M.J."/>
            <person name="Karaoz U."/>
            <person name="Brodie E.L."/>
            <person name="Williams K.H."/>
            <person name="Hubbard S.S."/>
            <person name="Banfield J.F."/>
        </authorList>
    </citation>
    <scope>NUCLEOTIDE SEQUENCE [LARGE SCALE GENOMIC DNA]</scope>
</reference>
<evidence type="ECO:0000313" key="2">
    <source>
        <dbReference type="EMBL" id="OGL72380.1"/>
    </source>
</evidence>